<gene>
    <name evidence="6" type="ORF">ACFFMS_07955</name>
</gene>
<sequence>MIRFRRRRQTTSLRQNRVQELEESNILPSNLNVSTDLTENEKLFRDIFHHCSDVVFRPVQIHEQTHLLLIYVDGLIDSKVLDEVILKPIMFQGVPQGLDDITQLRQMVKNQLIAAAQTTMASKVKEVVQGIVSGNIAILAKSENNVLLADLKGGMARSIEEPSSEPTIRGPREGFTEALRTNTSLLRRKIKSSRLKMEPLRIGEITQTDVVITYIEGIVNESVLDEVRTRVKRIQIDGVLESGYIEEFIEDAPFSPFPTIQNTERPDVVAANLLEGKVAILIDGTPFVLIVPFTFYAGLQAAEDYYERFMYMTMIRWIRFLLFNAALFLPSLYVAITVFHPEMMPQSLLMSFAAARETSPFPTAVEAFLMEITFEALREAGVRLPKPVGSAVSIVGALVIGQAAVSAGIVSASVVIVVSGTGIASFAIPRYNLGLAYRLLRFPLLILAGTLGLFGIAMGFLTILLHLTSLRSFGVPYLSPLKPHIGRGVKDTLWRAPRWMLQALPKLIAGKDIIRVPKGQKPDPER</sequence>
<keyword evidence="7" id="KW-1185">Reference proteome</keyword>
<evidence type="ECO:0000256" key="3">
    <source>
        <dbReference type="ARBA" id="ARBA00023136"/>
    </source>
</evidence>
<comment type="subcellular location">
    <subcellularLocation>
        <location evidence="4">Cell membrane</location>
    </subcellularLocation>
    <subcellularLocation>
        <location evidence="1">Membrane</location>
        <topology evidence="1">Multi-pass membrane protein</topology>
    </subcellularLocation>
</comment>
<dbReference type="RefSeq" id="WP_379948734.1">
    <property type="nucleotide sequence ID" value="NZ_JBHMAF010000032.1"/>
</dbReference>
<comment type="caution">
    <text evidence="6">The sequence shown here is derived from an EMBL/GenBank/DDBJ whole genome shotgun (WGS) entry which is preliminary data.</text>
</comment>
<evidence type="ECO:0000256" key="1">
    <source>
        <dbReference type="ARBA" id="ARBA00004141"/>
    </source>
</evidence>
<protein>
    <submittedName>
        <fullName evidence="6">Spore germination protein</fullName>
    </submittedName>
</protein>
<dbReference type="PIRSF" id="PIRSF005690">
    <property type="entry name" value="GerBA"/>
    <property type="match status" value="1"/>
</dbReference>
<feature type="transmembrane region" description="Helical" evidence="5">
    <location>
        <begin position="394"/>
        <end position="427"/>
    </location>
</feature>
<reference evidence="6 7" key="1">
    <citation type="submission" date="2024-09" db="EMBL/GenBank/DDBJ databases">
        <authorList>
            <person name="Sun Q."/>
            <person name="Mori K."/>
        </authorList>
    </citation>
    <scope>NUCLEOTIDE SEQUENCE [LARGE SCALE GENOMIC DNA]</scope>
    <source>
        <strain evidence="6 7">JCM 11201</strain>
    </source>
</reference>
<keyword evidence="5" id="KW-1133">Transmembrane helix</keyword>
<dbReference type="EMBL" id="JBHMAF010000032">
    <property type="protein sequence ID" value="MFB9758453.1"/>
    <property type="molecule type" value="Genomic_DNA"/>
</dbReference>
<feature type="transmembrane region" description="Helical" evidence="5">
    <location>
        <begin position="439"/>
        <end position="467"/>
    </location>
</feature>
<evidence type="ECO:0000256" key="5">
    <source>
        <dbReference type="SAM" id="Phobius"/>
    </source>
</evidence>
<organism evidence="6 7">
    <name type="scientific">Ectobacillus funiculus</name>
    <dbReference type="NCBI Taxonomy" id="137993"/>
    <lineage>
        <taxon>Bacteria</taxon>
        <taxon>Bacillati</taxon>
        <taxon>Bacillota</taxon>
        <taxon>Bacilli</taxon>
        <taxon>Bacillales</taxon>
        <taxon>Bacillaceae</taxon>
        <taxon>Ectobacillus</taxon>
    </lineage>
</organism>
<keyword evidence="3 4" id="KW-0472">Membrane</keyword>
<comment type="similarity">
    <text evidence="2 4">Belongs to the GerABKA family.</text>
</comment>
<name>A0ABV5WDZ2_9BACI</name>
<accession>A0ABV5WDZ2</accession>
<dbReference type="Proteomes" id="UP001589609">
    <property type="component" value="Unassembled WGS sequence"/>
</dbReference>
<proteinExistence type="inferred from homology"/>
<evidence type="ECO:0000256" key="2">
    <source>
        <dbReference type="ARBA" id="ARBA00005278"/>
    </source>
</evidence>
<dbReference type="PANTHER" id="PTHR22550:SF5">
    <property type="entry name" value="LEUCINE ZIPPER PROTEIN 4"/>
    <property type="match status" value="1"/>
</dbReference>
<dbReference type="InterPro" id="IPR050768">
    <property type="entry name" value="UPF0353/GerABKA_families"/>
</dbReference>
<evidence type="ECO:0000256" key="4">
    <source>
        <dbReference type="PIRNR" id="PIRNR005690"/>
    </source>
</evidence>
<evidence type="ECO:0000313" key="6">
    <source>
        <dbReference type="EMBL" id="MFB9758453.1"/>
    </source>
</evidence>
<evidence type="ECO:0000313" key="7">
    <source>
        <dbReference type="Proteomes" id="UP001589609"/>
    </source>
</evidence>
<keyword evidence="5" id="KW-0812">Transmembrane</keyword>
<dbReference type="Pfam" id="PF03323">
    <property type="entry name" value="GerA"/>
    <property type="match status" value="1"/>
</dbReference>
<dbReference type="InterPro" id="IPR004995">
    <property type="entry name" value="Spore_Ger"/>
</dbReference>
<dbReference type="PANTHER" id="PTHR22550">
    <property type="entry name" value="SPORE GERMINATION PROTEIN"/>
    <property type="match status" value="1"/>
</dbReference>
<feature type="transmembrane region" description="Helical" evidence="5">
    <location>
        <begin position="317"/>
        <end position="340"/>
    </location>
</feature>